<sequence>MTYGIHPRLAGLTDQAFREMISNRTPEQQAQLLDLQMRARFCRQRAEEALQKPNVGSYNAYRNSALQLEDELVDMLDRTRPKVPLRLIPPTPSVAAQIETIDVPPASPLELWIQRQVLALRHLAFAARPGEQK</sequence>
<organism evidence="1 2">
    <name type="scientific">Neoasaia chiangmaiensis</name>
    <dbReference type="NCBI Taxonomy" id="320497"/>
    <lineage>
        <taxon>Bacteria</taxon>
        <taxon>Pseudomonadati</taxon>
        <taxon>Pseudomonadota</taxon>
        <taxon>Alphaproteobacteria</taxon>
        <taxon>Acetobacterales</taxon>
        <taxon>Acetobacteraceae</taxon>
        <taxon>Neoasaia</taxon>
    </lineage>
</organism>
<name>A0A1U9KQV4_9PROT</name>
<dbReference type="AlphaFoldDB" id="A0A1U9KQV4"/>
<evidence type="ECO:0000313" key="1">
    <source>
        <dbReference type="EMBL" id="AQS88241.1"/>
    </source>
</evidence>
<reference evidence="1 2" key="1">
    <citation type="submission" date="2016-03" db="EMBL/GenBank/DDBJ databases">
        <title>Acetic acid bacteria sequencing.</title>
        <authorList>
            <person name="Brandt J."/>
            <person name="Jakob F."/>
            <person name="Vogel R.F."/>
        </authorList>
    </citation>
    <scope>NUCLEOTIDE SEQUENCE [LARGE SCALE GENOMIC DNA]</scope>
    <source>
        <strain evidence="1 2">NBRC 101099</strain>
    </source>
</reference>
<proteinExistence type="predicted"/>
<dbReference type="KEGG" id="nch:A0U93_10160"/>
<gene>
    <name evidence="1" type="ORF">A0U93_10160</name>
</gene>
<dbReference type="Proteomes" id="UP000188604">
    <property type="component" value="Chromosome"/>
</dbReference>
<accession>A0A1U9KQV4</accession>
<keyword evidence="2" id="KW-1185">Reference proteome</keyword>
<dbReference type="EMBL" id="CP014691">
    <property type="protein sequence ID" value="AQS88241.1"/>
    <property type="molecule type" value="Genomic_DNA"/>
</dbReference>
<dbReference type="STRING" id="320497.A0U93_10160"/>
<protein>
    <submittedName>
        <fullName evidence="1">Uncharacterized protein</fullName>
    </submittedName>
</protein>
<dbReference type="RefSeq" id="WP_077807260.1">
    <property type="nucleotide sequence ID" value="NZ_BJXS01000003.1"/>
</dbReference>
<evidence type="ECO:0000313" key="2">
    <source>
        <dbReference type="Proteomes" id="UP000188604"/>
    </source>
</evidence>